<keyword evidence="3" id="KW-1185">Reference proteome</keyword>
<sequence length="180" mass="21732">MEKNRQKEREKEGGERWRGRQRIRKRDRKNEIKRENKREEERKRHTERMRERGERQRERDRVLGLTVCGSKNRYECSERAHPRCHQTSQLISTTPKRKKNPYFYTVQTQNKAQKHVNTGSDGKSMCLCAFDYQGKYHDSAAKAKRRGTFTVQFVIEGDGFGSRAQRQKGLVQIWRRLRWF</sequence>
<feature type="compositionally biased region" description="Basic and acidic residues" evidence="1">
    <location>
        <begin position="28"/>
        <end position="58"/>
    </location>
</feature>
<dbReference type="Proteomes" id="UP001460270">
    <property type="component" value="Unassembled WGS sequence"/>
</dbReference>
<reference evidence="3" key="1">
    <citation type="submission" date="2024-04" db="EMBL/GenBank/DDBJ databases">
        <title>Salinicola lusitanus LLJ914,a marine bacterium isolated from the Okinawa Trough.</title>
        <authorList>
            <person name="Li J."/>
        </authorList>
    </citation>
    <scope>NUCLEOTIDE SEQUENCE [LARGE SCALE GENOMIC DNA]</scope>
</reference>
<accession>A0AAW0PZW2</accession>
<protein>
    <submittedName>
        <fullName evidence="2">Uncharacterized protein</fullName>
    </submittedName>
</protein>
<dbReference type="AlphaFoldDB" id="A0AAW0PZW2"/>
<organism evidence="2 3">
    <name type="scientific">Mugilogobius chulae</name>
    <name type="common">yellowstripe goby</name>
    <dbReference type="NCBI Taxonomy" id="88201"/>
    <lineage>
        <taxon>Eukaryota</taxon>
        <taxon>Metazoa</taxon>
        <taxon>Chordata</taxon>
        <taxon>Craniata</taxon>
        <taxon>Vertebrata</taxon>
        <taxon>Euteleostomi</taxon>
        <taxon>Actinopterygii</taxon>
        <taxon>Neopterygii</taxon>
        <taxon>Teleostei</taxon>
        <taxon>Neoteleostei</taxon>
        <taxon>Acanthomorphata</taxon>
        <taxon>Gobiaria</taxon>
        <taxon>Gobiiformes</taxon>
        <taxon>Gobioidei</taxon>
        <taxon>Gobiidae</taxon>
        <taxon>Gobionellinae</taxon>
        <taxon>Mugilogobius</taxon>
    </lineage>
</organism>
<feature type="region of interest" description="Disordered" evidence="1">
    <location>
        <begin position="1"/>
        <end position="58"/>
    </location>
</feature>
<evidence type="ECO:0000313" key="3">
    <source>
        <dbReference type="Proteomes" id="UP001460270"/>
    </source>
</evidence>
<gene>
    <name evidence="2" type="ORF">WMY93_000647</name>
</gene>
<comment type="caution">
    <text evidence="2">The sequence shown here is derived from an EMBL/GenBank/DDBJ whole genome shotgun (WGS) entry which is preliminary data.</text>
</comment>
<evidence type="ECO:0000256" key="1">
    <source>
        <dbReference type="SAM" id="MobiDB-lite"/>
    </source>
</evidence>
<dbReference type="EMBL" id="JBBPFD010000001">
    <property type="protein sequence ID" value="KAK7944919.1"/>
    <property type="molecule type" value="Genomic_DNA"/>
</dbReference>
<feature type="compositionally biased region" description="Basic and acidic residues" evidence="1">
    <location>
        <begin position="1"/>
        <end position="18"/>
    </location>
</feature>
<evidence type="ECO:0000313" key="2">
    <source>
        <dbReference type="EMBL" id="KAK7944919.1"/>
    </source>
</evidence>
<name>A0AAW0PZW2_9GOBI</name>
<proteinExistence type="predicted"/>